<dbReference type="PaxDb" id="273116-14325097"/>
<reference evidence="2 3" key="1">
    <citation type="journal article" date="1999" name="Proc. Jpn. Acad.">
        <title>Determination of the complete genomic DNA sequence of Thermoplasma volvanium GSS1.</title>
        <authorList>
            <person name="Kawashima T."/>
            <person name="Yamamoto Y."/>
            <person name="Aramaki H."/>
            <person name="Nunoshiba T."/>
            <person name="Kawamoto T."/>
            <person name="Watanabe K."/>
            <person name="Yamazaki M."/>
            <person name="Kanehori K."/>
            <person name="Amano N."/>
            <person name="Ohya Y."/>
            <person name="Makino K."/>
            <person name="Suzuki M."/>
        </authorList>
    </citation>
    <scope>NUCLEOTIDE SEQUENCE [LARGE SCALE GENOMIC DNA]</scope>
    <source>
        <strain evidence="3">ATCC 51530 / DSM 4299 / JCM 9571 / NBRC 15438 / GSS1</strain>
    </source>
</reference>
<accession>Q97AD0</accession>
<evidence type="ECO:0000313" key="3">
    <source>
        <dbReference type="Proteomes" id="UP000001017"/>
    </source>
</evidence>
<keyword evidence="3" id="KW-1185">Reference proteome</keyword>
<protein>
    <recommendedName>
        <fullName evidence="1">Integrase catalytic domain-containing protein</fullName>
    </recommendedName>
</protein>
<dbReference type="KEGG" id="tvo:TVG0898533"/>
<dbReference type="InterPro" id="IPR012337">
    <property type="entry name" value="RNaseH-like_sf"/>
</dbReference>
<dbReference type="EMBL" id="BA000011">
    <property type="protein sequence ID" value="BAB60022.1"/>
    <property type="molecule type" value="Genomic_DNA"/>
</dbReference>
<evidence type="ECO:0000313" key="2">
    <source>
        <dbReference type="EMBL" id="BAB60022.1"/>
    </source>
</evidence>
<dbReference type="GO" id="GO:0003676">
    <property type="term" value="F:nucleic acid binding"/>
    <property type="evidence" value="ECO:0007669"/>
    <property type="project" value="InterPro"/>
</dbReference>
<dbReference type="InterPro" id="IPR001584">
    <property type="entry name" value="Integrase_cat-core"/>
</dbReference>
<dbReference type="Gene3D" id="3.30.420.10">
    <property type="entry name" value="Ribonuclease H-like superfamily/Ribonuclease H"/>
    <property type="match status" value="1"/>
</dbReference>
<gene>
    <name evidence="2" type="ORF">TVG0898533</name>
</gene>
<dbReference type="HOGENOM" id="CLU_1902055_0_0_2"/>
<proteinExistence type="predicted"/>
<sequence>MHHSLLISMDVDSISMEAQRAIDTLRKSSLAEPVIQSDNGSSFIAMEFKHVLRENHLTQKLIRPHTQENNAIVERANKTMRESWYLSYRLITNRRNPKSPVSFSTTITKEDIPHCSISHRYSITGAILKYSWQ</sequence>
<dbReference type="SUPFAM" id="SSF53098">
    <property type="entry name" value="Ribonuclease H-like"/>
    <property type="match status" value="1"/>
</dbReference>
<dbReference type="eggNOG" id="arCOG10339">
    <property type="taxonomic scope" value="Archaea"/>
</dbReference>
<dbReference type="InterPro" id="IPR036397">
    <property type="entry name" value="RNaseH_sf"/>
</dbReference>
<feature type="domain" description="Integrase catalytic" evidence="1">
    <location>
        <begin position="1"/>
        <end position="82"/>
    </location>
</feature>
<dbReference type="PROSITE" id="PS50994">
    <property type="entry name" value="INTEGRASE"/>
    <property type="match status" value="1"/>
</dbReference>
<dbReference type="AlphaFoldDB" id="Q97AD0"/>
<dbReference type="GO" id="GO:0015074">
    <property type="term" value="P:DNA integration"/>
    <property type="evidence" value="ECO:0007669"/>
    <property type="project" value="InterPro"/>
</dbReference>
<organism evidence="2 3">
    <name type="scientific">Thermoplasma volcanium (strain ATCC 51530 / DSM 4299 / JCM 9571 / NBRC 15438 / GSS1)</name>
    <dbReference type="NCBI Taxonomy" id="273116"/>
    <lineage>
        <taxon>Archaea</taxon>
        <taxon>Methanobacteriati</taxon>
        <taxon>Thermoplasmatota</taxon>
        <taxon>Thermoplasmata</taxon>
        <taxon>Thermoplasmatales</taxon>
        <taxon>Thermoplasmataceae</taxon>
        <taxon>Thermoplasma</taxon>
    </lineage>
</organism>
<reference evidence="2 3" key="2">
    <citation type="journal article" date="2000" name="Proc. Natl. Acad. Sci. U.S.A.">
        <title>Archaeal adaptation to higher temperatures revealed by genomic sequence of Thermoplasma volcanium.</title>
        <authorList>
            <person name="Kawashima T."/>
            <person name="Amano N."/>
            <person name="Koike H."/>
            <person name="Makino S."/>
            <person name="Higuchi S."/>
            <person name="Kawashima-Ohya Y."/>
            <person name="Watanabe K."/>
            <person name="Yamazaki M."/>
            <person name="Kanehori K."/>
            <person name="Kawamoto T."/>
            <person name="Nunoshiba T."/>
            <person name="Yamamoto Y."/>
            <person name="Aramaki H."/>
            <person name="Makino K."/>
            <person name="Suzuki M."/>
        </authorList>
    </citation>
    <scope>NUCLEOTIDE SEQUENCE [LARGE SCALE GENOMIC DNA]</scope>
    <source>
        <strain evidence="3">ATCC 51530 / DSM 4299 / JCM 9571 / NBRC 15438 / GSS1</strain>
    </source>
</reference>
<name>Q97AD0_THEVO</name>
<dbReference type="Proteomes" id="UP000001017">
    <property type="component" value="Chromosome"/>
</dbReference>
<evidence type="ECO:0000259" key="1">
    <source>
        <dbReference type="PROSITE" id="PS50994"/>
    </source>
</evidence>